<keyword evidence="5 11" id="KW-0436">Ligase</keyword>
<dbReference type="Gene3D" id="3.30.200.20">
    <property type="entry name" value="Phosphorylase Kinase, domain 1"/>
    <property type="match status" value="1"/>
</dbReference>
<dbReference type="InterPro" id="IPR018236">
    <property type="entry name" value="SAICAR_synthetase_CS"/>
</dbReference>
<dbReference type="EMBL" id="CP032550">
    <property type="protein sequence ID" value="QGU27879.1"/>
    <property type="molecule type" value="Genomic_DNA"/>
</dbReference>
<dbReference type="KEGG" id="moj:D7D94_09555"/>
<dbReference type="UniPathway" id="UPA00074">
    <property type="reaction ID" value="UER00131"/>
</dbReference>
<dbReference type="GO" id="GO:0005524">
    <property type="term" value="F:ATP binding"/>
    <property type="evidence" value="ECO:0007669"/>
    <property type="project" value="UniProtKB-KW"/>
</dbReference>
<name>A0A6I6E1W3_9MICO</name>
<evidence type="ECO:0000256" key="10">
    <source>
        <dbReference type="ARBA" id="ARBA00048475"/>
    </source>
</evidence>
<keyword evidence="8 11" id="KW-0067">ATP-binding</keyword>
<evidence type="ECO:0000256" key="3">
    <source>
        <dbReference type="ARBA" id="ARBA00012217"/>
    </source>
</evidence>
<gene>
    <name evidence="11" type="primary">purC</name>
    <name evidence="13" type="ORF">D7D94_09555</name>
</gene>
<dbReference type="AlphaFoldDB" id="A0A6I6E1W3"/>
<sequence length="337" mass="36452">MPREPIPPCSDADRRRTAISGPHRALAATDGGVVSCDDGGVSDALEIPGWKHVYSGKVRDLYAPADTAEGAQPERMLVVASDRVSAFDVVLSPGIPGKGELLTTLSLWWFDQLAGGDGAEPVPNHLASEPVPEAVAGRAMVVRSLNMLPVECVVRGYITGSGWAEYQAEGTVCGIPLPAGLQNGDRLPEPIYTPAYKAPLGEHDENISYEKTVELVGDDHAAQLRDRSLEIYRRAAEAAEAKGLILADTKFEFGVDEAGVLRLADEVLTSDSSRYWDAAAWHAGTTPAERMASFDKQIVRDWLAAHWDKQGEPPALPSEIVEKTVARYRELLERMTA</sequence>
<dbReference type="Pfam" id="PF01259">
    <property type="entry name" value="SAICAR_synt"/>
    <property type="match status" value="1"/>
</dbReference>
<comment type="similarity">
    <text evidence="2 11">Belongs to the SAICAR synthetase family.</text>
</comment>
<dbReference type="Gene3D" id="3.30.470.20">
    <property type="entry name" value="ATP-grasp fold, B domain"/>
    <property type="match status" value="1"/>
</dbReference>
<accession>A0A6I6E1W3</accession>
<evidence type="ECO:0000256" key="1">
    <source>
        <dbReference type="ARBA" id="ARBA00004672"/>
    </source>
</evidence>
<keyword evidence="6 11" id="KW-0547">Nucleotide-binding</keyword>
<keyword evidence="14" id="KW-1185">Reference proteome</keyword>
<dbReference type="GO" id="GO:0005737">
    <property type="term" value="C:cytoplasm"/>
    <property type="evidence" value="ECO:0007669"/>
    <property type="project" value="TreeGrafter"/>
</dbReference>
<comment type="pathway">
    <text evidence="1 11">Purine metabolism; IMP biosynthesis via de novo pathway; 5-amino-1-(5-phospho-D-ribosyl)imidazole-4-carboxamide from 5-amino-1-(5-phospho-D-ribosyl)imidazole-4-carboxylate: step 1/2.</text>
</comment>
<dbReference type="PANTHER" id="PTHR43700:SF1">
    <property type="entry name" value="PHOSPHORIBOSYLAMINOIMIDAZOLE-SUCCINOCARBOXAMIDE SYNTHASE"/>
    <property type="match status" value="1"/>
</dbReference>
<dbReference type="FunFam" id="3.30.470.20:FF:000015">
    <property type="entry name" value="Phosphoribosylaminoimidazole-succinocarboxamide synthase"/>
    <property type="match status" value="1"/>
</dbReference>
<dbReference type="EC" id="6.3.2.6" evidence="3 11"/>
<dbReference type="HAMAP" id="MF_00137">
    <property type="entry name" value="SAICAR_synth"/>
    <property type="match status" value="1"/>
</dbReference>
<keyword evidence="7 11" id="KW-0658">Purine biosynthesis</keyword>
<dbReference type="Proteomes" id="UP000422989">
    <property type="component" value="Chromosome"/>
</dbReference>
<evidence type="ECO:0000256" key="8">
    <source>
        <dbReference type="ARBA" id="ARBA00022840"/>
    </source>
</evidence>
<organism evidence="13 14">
    <name type="scientific">Microbacterium oryzae</name>
    <dbReference type="NCBI Taxonomy" id="743009"/>
    <lineage>
        <taxon>Bacteria</taxon>
        <taxon>Bacillati</taxon>
        <taxon>Actinomycetota</taxon>
        <taxon>Actinomycetes</taxon>
        <taxon>Micrococcales</taxon>
        <taxon>Microbacteriaceae</taxon>
        <taxon>Microbacterium</taxon>
    </lineage>
</organism>
<evidence type="ECO:0000256" key="7">
    <source>
        <dbReference type="ARBA" id="ARBA00022755"/>
    </source>
</evidence>
<feature type="domain" description="SAICAR synthetase/ADE2 N-terminal" evidence="12">
    <location>
        <begin position="53"/>
        <end position="308"/>
    </location>
</feature>
<evidence type="ECO:0000256" key="11">
    <source>
        <dbReference type="HAMAP-Rule" id="MF_00137"/>
    </source>
</evidence>
<dbReference type="PANTHER" id="PTHR43700">
    <property type="entry name" value="PHOSPHORIBOSYLAMINOIMIDAZOLE-SUCCINOCARBOXAMIDE SYNTHASE"/>
    <property type="match status" value="1"/>
</dbReference>
<evidence type="ECO:0000259" key="12">
    <source>
        <dbReference type="Pfam" id="PF01259"/>
    </source>
</evidence>
<dbReference type="InterPro" id="IPR001636">
    <property type="entry name" value="SAICAR_synth"/>
</dbReference>
<evidence type="ECO:0000313" key="14">
    <source>
        <dbReference type="Proteomes" id="UP000422989"/>
    </source>
</evidence>
<dbReference type="OrthoDB" id="9801549at2"/>
<dbReference type="GO" id="GO:0006189">
    <property type="term" value="P:'de novo' IMP biosynthetic process"/>
    <property type="evidence" value="ECO:0007669"/>
    <property type="project" value="UniProtKB-UniRule"/>
</dbReference>
<evidence type="ECO:0000256" key="5">
    <source>
        <dbReference type="ARBA" id="ARBA00022598"/>
    </source>
</evidence>
<dbReference type="CDD" id="cd01414">
    <property type="entry name" value="SAICAR_synt_Sc"/>
    <property type="match status" value="1"/>
</dbReference>
<comment type="catalytic activity">
    <reaction evidence="10 11">
        <text>5-amino-1-(5-phospho-D-ribosyl)imidazole-4-carboxylate + L-aspartate + ATP = (2S)-2-[5-amino-1-(5-phospho-beta-D-ribosyl)imidazole-4-carboxamido]succinate + ADP + phosphate + 2 H(+)</text>
        <dbReference type="Rhea" id="RHEA:22628"/>
        <dbReference type="ChEBI" id="CHEBI:15378"/>
        <dbReference type="ChEBI" id="CHEBI:29991"/>
        <dbReference type="ChEBI" id="CHEBI:30616"/>
        <dbReference type="ChEBI" id="CHEBI:43474"/>
        <dbReference type="ChEBI" id="CHEBI:58443"/>
        <dbReference type="ChEBI" id="CHEBI:77657"/>
        <dbReference type="ChEBI" id="CHEBI:456216"/>
        <dbReference type="EC" id="6.3.2.6"/>
    </reaction>
</comment>
<protein>
    <recommendedName>
        <fullName evidence="4 11">Phosphoribosylaminoimidazole-succinocarboxamide synthase</fullName>
        <ecNumber evidence="3 11">6.3.2.6</ecNumber>
    </recommendedName>
    <alternativeName>
        <fullName evidence="9 11">SAICAR synthetase</fullName>
    </alternativeName>
</protein>
<dbReference type="NCBIfam" id="TIGR00081">
    <property type="entry name" value="purC"/>
    <property type="match status" value="1"/>
</dbReference>
<dbReference type="GO" id="GO:0004639">
    <property type="term" value="F:phosphoribosylaminoimidazolesuccinocarboxamide synthase activity"/>
    <property type="evidence" value="ECO:0007669"/>
    <property type="project" value="UniProtKB-UniRule"/>
</dbReference>
<dbReference type="PROSITE" id="PS01058">
    <property type="entry name" value="SAICAR_SYNTHETASE_2"/>
    <property type="match status" value="1"/>
</dbReference>
<evidence type="ECO:0000256" key="9">
    <source>
        <dbReference type="ARBA" id="ARBA00030409"/>
    </source>
</evidence>
<evidence type="ECO:0000256" key="4">
    <source>
        <dbReference type="ARBA" id="ARBA00016460"/>
    </source>
</evidence>
<evidence type="ECO:0000313" key="13">
    <source>
        <dbReference type="EMBL" id="QGU27879.1"/>
    </source>
</evidence>
<dbReference type="InterPro" id="IPR028923">
    <property type="entry name" value="SAICAR_synt/ADE2_N"/>
</dbReference>
<dbReference type="SUPFAM" id="SSF56104">
    <property type="entry name" value="SAICAR synthase-like"/>
    <property type="match status" value="1"/>
</dbReference>
<evidence type="ECO:0000256" key="2">
    <source>
        <dbReference type="ARBA" id="ARBA00010190"/>
    </source>
</evidence>
<dbReference type="NCBIfam" id="NF010568">
    <property type="entry name" value="PRK13961.1"/>
    <property type="match status" value="1"/>
</dbReference>
<reference evidence="13 14" key="1">
    <citation type="submission" date="2018-09" db="EMBL/GenBank/DDBJ databases">
        <title>Whole genome sequencing of Microbacterium oryzae strain MB-10T.</title>
        <authorList>
            <person name="Das S.K."/>
        </authorList>
    </citation>
    <scope>NUCLEOTIDE SEQUENCE [LARGE SCALE GENOMIC DNA]</scope>
    <source>
        <strain evidence="13 14">MB-10</strain>
    </source>
</reference>
<dbReference type="PROSITE" id="PS01057">
    <property type="entry name" value="SAICAR_SYNTHETASE_1"/>
    <property type="match status" value="1"/>
</dbReference>
<evidence type="ECO:0000256" key="6">
    <source>
        <dbReference type="ARBA" id="ARBA00022741"/>
    </source>
</evidence>
<proteinExistence type="inferred from homology"/>